<keyword evidence="5" id="KW-1185">Reference proteome</keyword>
<dbReference type="InterPro" id="IPR002645">
    <property type="entry name" value="STAS_dom"/>
</dbReference>
<organism evidence="4 5">
    <name type="scientific">Primorskyibacter sedentarius</name>
    <dbReference type="NCBI Taxonomy" id="745311"/>
    <lineage>
        <taxon>Bacteria</taxon>
        <taxon>Pseudomonadati</taxon>
        <taxon>Pseudomonadota</taxon>
        <taxon>Alphaproteobacteria</taxon>
        <taxon>Rhodobacterales</taxon>
        <taxon>Roseobacteraceae</taxon>
        <taxon>Primorskyibacter</taxon>
    </lineage>
</organism>
<dbReference type="EMBL" id="SLZU01000004">
    <property type="protein sequence ID" value="TCS65381.1"/>
    <property type="molecule type" value="Genomic_DNA"/>
</dbReference>
<dbReference type="AlphaFoldDB" id="A0A4V2UPC4"/>
<evidence type="ECO:0000313" key="4">
    <source>
        <dbReference type="EMBL" id="TCS65381.1"/>
    </source>
</evidence>
<evidence type="ECO:0000256" key="1">
    <source>
        <dbReference type="ARBA" id="ARBA00009013"/>
    </source>
</evidence>
<evidence type="ECO:0000313" key="5">
    <source>
        <dbReference type="Proteomes" id="UP000295696"/>
    </source>
</evidence>
<protein>
    <recommendedName>
        <fullName evidence="2">Anti-sigma factor antagonist</fullName>
    </recommendedName>
</protein>
<dbReference type="InterPro" id="IPR036513">
    <property type="entry name" value="STAS_dom_sf"/>
</dbReference>
<evidence type="ECO:0000256" key="2">
    <source>
        <dbReference type="RuleBase" id="RU003749"/>
    </source>
</evidence>
<dbReference type="NCBIfam" id="TIGR00377">
    <property type="entry name" value="ant_ant_sig"/>
    <property type="match status" value="1"/>
</dbReference>
<dbReference type="GO" id="GO:0043856">
    <property type="term" value="F:anti-sigma factor antagonist activity"/>
    <property type="evidence" value="ECO:0007669"/>
    <property type="project" value="InterPro"/>
</dbReference>
<dbReference type="OrthoDB" id="9796076at2"/>
<evidence type="ECO:0000259" key="3">
    <source>
        <dbReference type="PROSITE" id="PS50801"/>
    </source>
</evidence>
<sequence length="111" mass="11979">MNLSSTITDGTQVISVEEERIDAAAAIQFKDRMRELTQDGPTRIVLDLEQVDFIDSSGLGAIVASMKQLGEGRKLDLCALSPNVDKVFRLTRMDTIFGIYGSVAEATGPAS</sequence>
<comment type="caution">
    <text evidence="4">The sequence shown here is derived from an EMBL/GenBank/DDBJ whole genome shotgun (WGS) entry which is preliminary data.</text>
</comment>
<feature type="domain" description="STAS" evidence="3">
    <location>
        <begin position="21"/>
        <end position="110"/>
    </location>
</feature>
<name>A0A4V2UPC4_9RHOB</name>
<dbReference type="PANTHER" id="PTHR33495">
    <property type="entry name" value="ANTI-SIGMA FACTOR ANTAGONIST TM_1081-RELATED-RELATED"/>
    <property type="match status" value="1"/>
</dbReference>
<dbReference type="PANTHER" id="PTHR33495:SF2">
    <property type="entry name" value="ANTI-SIGMA FACTOR ANTAGONIST TM_1081-RELATED"/>
    <property type="match status" value="1"/>
</dbReference>
<dbReference type="Proteomes" id="UP000295696">
    <property type="component" value="Unassembled WGS sequence"/>
</dbReference>
<dbReference type="InterPro" id="IPR003658">
    <property type="entry name" value="Anti-sigma_ant"/>
</dbReference>
<dbReference type="CDD" id="cd07043">
    <property type="entry name" value="STAS_anti-anti-sigma_factors"/>
    <property type="match status" value="1"/>
</dbReference>
<dbReference type="Gene3D" id="3.30.750.24">
    <property type="entry name" value="STAS domain"/>
    <property type="match status" value="1"/>
</dbReference>
<reference evidence="4 5" key="1">
    <citation type="submission" date="2019-03" db="EMBL/GenBank/DDBJ databases">
        <title>Genomic Encyclopedia of Type Strains, Phase IV (KMG-IV): sequencing the most valuable type-strain genomes for metagenomic binning, comparative biology and taxonomic classification.</title>
        <authorList>
            <person name="Goeker M."/>
        </authorList>
    </citation>
    <scope>NUCLEOTIDE SEQUENCE [LARGE SCALE GENOMIC DNA]</scope>
    <source>
        <strain evidence="4 5">DSM 104836</strain>
    </source>
</reference>
<dbReference type="RefSeq" id="WP_132244030.1">
    <property type="nucleotide sequence ID" value="NZ_CBDUOC010000006.1"/>
</dbReference>
<dbReference type="SUPFAM" id="SSF52091">
    <property type="entry name" value="SpoIIaa-like"/>
    <property type="match status" value="1"/>
</dbReference>
<dbReference type="Pfam" id="PF01740">
    <property type="entry name" value="STAS"/>
    <property type="match status" value="1"/>
</dbReference>
<proteinExistence type="inferred from homology"/>
<dbReference type="PROSITE" id="PS50801">
    <property type="entry name" value="STAS"/>
    <property type="match status" value="1"/>
</dbReference>
<comment type="similarity">
    <text evidence="1 2">Belongs to the anti-sigma-factor antagonist family.</text>
</comment>
<accession>A0A4V2UPC4</accession>
<gene>
    <name evidence="4" type="ORF">EDD52_104167</name>
</gene>